<dbReference type="Proteomes" id="UP000631034">
    <property type="component" value="Unassembled WGS sequence"/>
</dbReference>
<proteinExistence type="inferred from homology"/>
<dbReference type="InterPro" id="IPR003362">
    <property type="entry name" value="Bact_transf"/>
</dbReference>
<dbReference type="RefSeq" id="WP_192532979.1">
    <property type="nucleotide sequence ID" value="NZ_JACZHT010000001.1"/>
</dbReference>
<organism evidence="12 13">
    <name type="scientific">Phaeovibrio sulfidiphilus</name>
    <dbReference type="NCBI Taxonomy" id="1220600"/>
    <lineage>
        <taxon>Bacteria</taxon>
        <taxon>Pseudomonadati</taxon>
        <taxon>Pseudomonadota</taxon>
        <taxon>Alphaproteobacteria</taxon>
        <taxon>Rhodospirillales</taxon>
        <taxon>Rhodospirillaceae</taxon>
        <taxon>Phaeovibrio</taxon>
    </lineage>
</organism>
<evidence type="ECO:0000256" key="7">
    <source>
        <dbReference type="ARBA" id="ARBA00022989"/>
    </source>
</evidence>
<gene>
    <name evidence="12" type="ORF">IHV25_00270</name>
</gene>
<dbReference type="GO" id="GO:0005886">
    <property type="term" value="C:plasma membrane"/>
    <property type="evidence" value="ECO:0007669"/>
    <property type="project" value="UniProtKB-SubCell"/>
</dbReference>
<evidence type="ECO:0000313" key="13">
    <source>
        <dbReference type="Proteomes" id="UP000631034"/>
    </source>
</evidence>
<name>A0A8J6YKS5_9PROT</name>
<dbReference type="AlphaFoldDB" id="A0A8J6YKS5"/>
<evidence type="ECO:0000256" key="5">
    <source>
        <dbReference type="ARBA" id="ARBA00022679"/>
    </source>
</evidence>
<sequence length="498" mass="55500">MAERQRTTLGGLSYVSLALVLADLSALLVAFAGAFVVRLLLPGALSPLTGQGILPFLFLFPCLFGLLKLYPGALLHPAEELKRLSLAVSLGVLILFALFFFTKSGDVYSRLFFLFFWASALVCVPAARTLMRLKFCDRRWWQVPVIVVANASALRDLPMDACRVRFSGFLQAAVVIPCEHCTPESGPGQPSGTLVLPDGNAGRPCRPEQTFPLDIARPLEQQIQPLAQRFPGAVVLIHWPSVPAHLGGKLVDALSLWFRTVLILPGKDWLPTNPAHVVHMGLSFGLVLRRNLADPTLLRMKRLMDLVCTSLAAIVALPLLLVLAILTRLDSPGPIFFRQARIGRNGQVFQVYKFRTMVTNGQEVLDAYLAANPEAAAEWKAVQKLRHDPRVTRIGRFLRKTSLDELPQIINIMRGEMSLVGPRPIVRDEIPRYGDAFALYTRCPPGITGLWQVSGRSDTTYDERVRLDSYYINNWSVWLDIYIILRTIPEVLLRRGAY</sequence>
<keyword evidence="4" id="KW-1003">Cell membrane</keyword>
<evidence type="ECO:0000313" key="12">
    <source>
        <dbReference type="EMBL" id="MBE1236095.1"/>
    </source>
</evidence>
<keyword evidence="5" id="KW-0808">Transferase</keyword>
<keyword evidence="13" id="KW-1185">Reference proteome</keyword>
<comment type="similarity">
    <text evidence="3">Belongs to the bacterial sugar transferase family.</text>
</comment>
<evidence type="ECO:0000256" key="6">
    <source>
        <dbReference type="ARBA" id="ARBA00022692"/>
    </source>
</evidence>
<dbReference type="GO" id="GO:0016780">
    <property type="term" value="F:phosphotransferase activity, for other substituted phosphate groups"/>
    <property type="evidence" value="ECO:0007669"/>
    <property type="project" value="TreeGrafter"/>
</dbReference>
<evidence type="ECO:0000256" key="9">
    <source>
        <dbReference type="ARBA" id="ARBA00023169"/>
    </source>
</evidence>
<evidence type="ECO:0000256" key="1">
    <source>
        <dbReference type="ARBA" id="ARBA00004141"/>
    </source>
</evidence>
<keyword evidence="9" id="KW-0270">Exopolysaccharide synthesis</keyword>
<evidence type="ECO:0000259" key="11">
    <source>
        <dbReference type="Pfam" id="PF02397"/>
    </source>
</evidence>
<accession>A0A8J6YKS5</accession>
<evidence type="ECO:0000256" key="8">
    <source>
        <dbReference type="ARBA" id="ARBA00023136"/>
    </source>
</evidence>
<protein>
    <submittedName>
        <fullName evidence="12">Exopolysaccharide biosynthesis polyprenyl glycosylphosphotransferase</fullName>
    </submittedName>
</protein>
<comment type="subcellular location">
    <subcellularLocation>
        <location evidence="2">Cell membrane</location>
    </subcellularLocation>
    <subcellularLocation>
        <location evidence="1">Membrane</location>
        <topology evidence="1">Multi-pass membrane protein</topology>
    </subcellularLocation>
</comment>
<feature type="domain" description="Bacterial sugar transferase" evidence="11">
    <location>
        <begin position="301"/>
        <end position="492"/>
    </location>
</feature>
<evidence type="ECO:0000256" key="3">
    <source>
        <dbReference type="ARBA" id="ARBA00006464"/>
    </source>
</evidence>
<dbReference type="Pfam" id="PF02397">
    <property type="entry name" value="Bac_transf"/>
    <property type="match status" value="1"/>
</dbReference>
<feature type="transmembrane region" description="Helical" evidence="10">
    <location>
        <begin position="53"/>
        <end position="71"/>
    </location>
</feature>
<keyword evidence="7 10" id="KW-1133">Transmembrane helix</keyword>
<dbReference type="PANTHER" id="PTHR30576:SF4">
    <property type="entry name" value="UNDECAPRENYL-PHOSPHATE GALACTOSE PHOSPHOTRANSFERASE"/>
    <property type="match status" value="1"/>
</dbReference>
<keyword evidence="8 10" id="KW-0472">Membrane</keyword>
<comment type="caution">
    <text evidence="12">The sequence shown here is derived from an EMBL/GenBank/DDBJ whole genome shotgun (WGS) entry which is preliminary data.</text>
</comment>
<evidence type="ECO:0000256" key="2">
    <source>
        <dbReference type="ARBA" id="ARBA00004236"/>
    </source>
</evidence>
<dbReference type="NCBIfam" id="TIGR03025">
    <property type="entry name" value="EPS_sugtrans"/>
    <property type="match status" value="1"/>
</dbReference>
<evidence type="ECO:0000256" key="4">
    <source>
        <dbReference type="ARBA" id="ARBA00022475"/>
    </source>
</evidence>
<dbReference type="GO" id="GO:0000271">
    <property type="term" value="P:polysaccharide biosynthetic process"/>
    <property type="evidence" value="ECO:0007669"/>
    <property type="project" value="UniProtKB-KW"/>
</dbReference>
<feature type="transmembrane region" description="Helical" evidence="10">
    <location>
        <begin position="107"/>
        <end position="130"/>
    </location>
</feature>
<dbReference type="InterPro" id="IPR017475">
    <property type="entry name" value="EPS_sugar_tfrase"/>
</dbReference>
<feature type="transmembrane region" description="Helical" evidence="10">
    <location>
        <begin position="83"/>
        <end position="101"/>
    </location>
</feature>
<dbReference type="EMBL" id="JACZHT010000001">
    <property type="protein sequence ID" value="MBE1236095.1"/>
    <property type="molecule type" value="Genomic_DNA"/>
</dbReference>
<keyword evidence="6 10" id="KW-0812">Transmembrane</keyword>
<feature type="transmembrane region" description="Helical" evidence="10">
    <location>
        <begin position="306"/>
        <end position="326"/>
    </location>
</feature>
<reference evidence="12" key="1">
    <citation type="submission" date="2020-10" db="EMBL/GenBank/DDBJ databases">
        <title>Genome sequence of the unusual species of purple photosynthetic bacteria, Phaeovibrio sulfidiphilus DSM 23193, type strain.</title>
        <authorList>
            <person name="Kyndt J.A."/>
            <person name="Meyer T.E."/>
        </authorList>
    </citation>
    <scope>NUCLEOTIDE SEQUENCE</scope>
    <source>
        <strain evidence="12">DSM 23193</strain>
    </source>
</reference>
<evidence type="ECO:0000256" key="10">
    <source>
        <dbReference type="SAM" id="Phobius"/>
    </source>
</evidence>
<feature type="transmembrane region" description="Helical" evidence="10">
    <location>
        <begin position="12"/>
        <end position="41"/>
    </location>
</feature>
<dbReference type="PANTHER" id="PTHR30576">
    <property type="entry name" value="COLANIC BIOSYNTHESIS UDP-GLUCOSE LIPID CARRIER TRANSFERASE"/>
    <property type="match status" value="1"/>
</dbReference>